<evidence type="ECO:0000313" key="2">
    <source>
        <dbReference type="Proteomes" id="UP001732700"/>
    </source>
</evidence>
<evidence type="ECO:0000313" key="1">
    <source>
        <dbReference type="EnsemblPlants" id="AVESA.00010b.r2.6CG1107830.1.CDS.1"/>
    </source>
</evidence>
<dbReference type="EnsemblPlants" id="AVESA.00010b.r2.6CG1107830.1">
    <property type="protein sequence ID" value="AVESA.00010b.r2.6CG1107830.1.CDS.1"/>
    <property type="gene ID" value="AVESA.00010b.r2.6CG1107830"/>
</dbReference>
<reference evidence="1" key="2">
    <citation type="submission" date="2025-09" db="UniProtKB">
        <authorList>
            <consortium name="EnsemblPlants"/>
        </authorList>
    </citation>
    <scope>IDENTIFICATION</scope>
</reference>
<keyword evidence="2" id="KW-1185">Reference proteome</keyword>
<organism evidence="1 2">
    <name type="scientific">Avena sativa</name>
    <name type="common">Oat</name>
    <dbReference type="NCBI Taxonomy" id="4498"/>
    <lineage>
        <taxon>Eukaryota</taxon>
        <taxon>Viridiplantae</taxon>
        <taxon>Streptophyta</taxon>
        <taxon>Embryophyta</taxon>
        <taxon>Tracheophyta</taxon>
        <taxon>Spermatophyta</taxon>
        <taxon>Magnoliopsida</taxon>
        <taxon>Liliopsida</taxon>
        <taxon>Poales</taxon>
        <taxon>Poaceae</taxon>
        <taxon>BOP clade</taxon>
        <taxon>Pooideae</taxon>
        <taxon>Poodae</taxon>
        <taxon>Poeae</taxon>
        <taxon>Poeae Chloroplast Group 1 (Aveneae type)</taxon>
        <taxon>Aveninae</taxon>
        <taxon>Avena</taxon>
    </lineage>
</organism>
<proteinExistence type="predicted"/>
<dbReference type="Proteomes" id="UP001732700">
    <property type="component" value="Chromosome 6C"/>
</dbReference>
<accession>A0ACD5Z5L6</accession>
<protein>
    <submittedName>
        <fullName evidence="1">Uncharacterized protein</fullName>
    </submittedName>
</protein>
<name>A0ACD5Z5L6_AVESA</name>
<sequence length="219" mass="23641">MVHRAGSPLRILPVNRPRTKASSRIHQRARVSYYSAARRPILAVGDALQLAANISRGFRSGRSTRAARAVQLARSLHGAFLASSTARHGYKTGAPRLPLKAVNPRLTTPPSAKSPKTIDRSSTRDIQEGGEEERSKTMGGCFSSSTPSGGAYHEEYSAAGCRRPQRVRPSDEDGIYYVGERDVDNKAGVYIAKFHRYQSEVVPQTPAPSSAAARAVIAG</sequence>
<reference evidence="1" key="1">
    <citation type="submission" date="2021-05" db="EMBL/GenBank/DDBJ databases">
        <authorList>
            <person name="Scholz U."/>
            <person name="Mascher M."/>
            <person name="Fiebig A."/>
        </authorList>
    </citation>
    <scope>NUCLEOTIDE SEQUENCE [LARGE SCALE GENOMIC DNA]</scope>
</reference>